<evidence type="ECO:0000313" key="3">
    <source>
        <dbReference type="Proteomes" id="UP001294412"/>
    </source>
</evidence>
<dbReference type="Pfam" id="PF01968">
    <property type="entry name" value="Hydantoinase_A"/>
    <property type="match status" value="1"/>
</dbReference>
<keyword evidence="3" id="KW-1185">Reference proteome</keyword>
<dbReference type="InterPro" id="IPR043129">
    <property type="entry name" value="ATPase_NBD"/>
</dbReference>
<dbReference type="InterPro" id="IPR002821">
    <property type="entry name" value="Hydantoinase_A"/>
</dbReference>
<dbReference type="EMBL" id="JAXLPB010000001">
    <property type="protein sequence ID" value="MDY8108105.1"/>
    <property type="molecule type" value="Genomic_DNA"/>
</dbReference>
<reference evidence="2 3" key="1">
    <citation type="submission" date="2023-12" db="EMBL/GenBank/DDBJ databases">
        <title>Description of Novel Strain Fulvimarina sp. 2208YS6-2-32 isolated from Uroteuthis (Photololigo) edulis.</title>
        <authorList>
            <person name="Park J.-S."/>
        </authorList>
    </citation>
    <scope>NUCLEOTIDE SEQUENCE [LARGE SCALE GENOMIC DNA]</scope>
    <source>
        <strain evidence="2 3">2208YS6-2-32</strain>
    </source>
</reference>
<dbReference type="Gene3D" id="3.30.420.190">
    <property type="entry name" value="conserved archaeal protein q6m145"/>
    <property type="match status" value="1"/>
</dbReference>
<protein>
    <submittedName>
        <fullName evidence="2">Hydantoinase/oxoprolinase family protein</fullName>
    </submittedName>
</protein>
<dbReference type="Proteomes" id="UP001294412">
    <property type="component" value="Unassembled WGS sequence"/>
</dbReference>
<accession>A0ABU5HY95</accession>
<sequence length="341" mass="37032">MARALGWDIGGAHLKAALSEDDRVLKVWQMVTPIWRDFESLQSAVDRIDEEAGDVVSHVITMTGEVADVFPSRRTGVEQIARIMGERLSGDIRLYGGEAGFLSLGDARSNVFDIASANWHASATITAQRIEEALFIDMGSTTTDLVPVSDGKVRAKGHTDRDRLVSGELVYQGYTRTALMAVAREVPFIGRSIPVMNEFFATMADVQRVIGNLEEIDDLHEAADGTDKSIEGSRRRIARMVGMDAADARDGAWEWLAHAFAEAQVRAIHDAALKVLSHDEITDDAPLVVAGAGRPVLRRLAARLDRGVVDFSDLVDCASNVRDDIRRAAPASALSLLAAGR</sequence>
<comment type="caution">
    <text evidence="2">The sequence shown here is derived from an EMBL/GenBank/DDBJ whole genome shotgun (WGS) entry which is preliminary data.</text>
</comment>
<evidence type="ECO:0000313" key="2">
    <source>
        <dbReference type="EMBL" id="MDY8108105.1"/>
    </source>
</evidence>
<dbReference type="NCBIfam" id="TIGR03123">
    <property type="entry name" value="one_C_unchar_1"/>
    <property type="match status" value="1"/>
</dbReference>
<feature type="domain" description="Hydantoinase A/oxoprolinase" evidence="1">
    <location>
        <begin position="60"/>
        <end position="304"/>
    </location>
</feature>
<dbReference type="RefSeq" id="WP_322185552.1">
    <property type="nucleotide sequence ID" value="NZ_JAXLPB010000001.1"/>
</dbReference>
<dbReference type="InterPro" id="IPR002756">
    <property type="entry name" value="MfnF"/>
</dbReference>
<dbReference type="Gene3D" id="3.30.420.40">
    <property type="match status" value="1"/>
</dbReference>
<name>A0ABU5HY95_9HYPH</name>
<organism evidence="2 3">
    <name type="scientific">Fulvimarina uroteuthidis</name>
    <dbReference type="NCBI Taxonomy" id="3098149"/>
    <lineage>
        <taxon>Bacteria</taxon>
        <taxon>Pseudomonadati</taxon>
        <taxon>Pseudomonadota</taxon>
        <taxon>Alphaproteobacteria</taxon>
        <taxon>Hyphomicrobiales</taxon>
        <taxon>Aurantimonadaceae</taxon>
        <taxon>Fulvimarina</taxon>
    </lineage>
</organism>
<evidence type="ECO:0000259" key="1">
    <source>
        <dbReference type="Pfam" id="PF01968"/>
    </source>
</evidence>
<gene>
    <name evidence="2" type="ORF">U0C82_02940</name>
</gene>
<dbReference type="SUPFAM" id="SSF53067">
    <property type="entry name" value="Actin-like ATPase domain"/>
    <property type="match status" value="1"/>
</dbReference>
<proteinExistence type="predicted"/>